<accession>A0A6C1B3L4</accession>
<feature type="chain" id="PRO_5025393564" description="PliI/PliC-like inhibitor of I-type lysozyme" evidence="1">
    <location>
        <begin position="19"/>
        <end position="160"/>
    </location>
</feature>
<gene>
    <name evidence="2" type="ORF">G3580_07925</name>
</gene>
<name>A0A6C1B3L4_9RHOO</name>
<evidence type="ECO:0000313" key="3">
    <source>
        <dbReference type="Proteomes" id="UP000501991"/>
    </source>
</evidence>
<sequence length="160" mass="17220">MRKAILAALCCSALGAYAAAPARFVSRHVLPSGDTVVVAAGDFEPPEAGSYSVRLYQPARARGGAPVFASGLVLPRHGSVEKVMLDDVNADGTVEVVVVFRGEDGSERFSAQVFDVVDAQVTPVFDLSDPVSEADLMTRLHERAERHEELTRRQAARLKK</sequence>
<dbReference type="EMBL" id="CP048836">
    <property type="protein sequence ID" value="QID17579.1"/>
    <property type="molecule type" value="Genomic_DNA"/>
</dbReference>
<keyword evidence="3" id="KW-1185">Reference proteome</keyword>
<protein>
    <recommendedName>
        <fullName evidence="4">PliI/PliC-like inhibitor of I-type lysozyme</fullName>
    </recommendedName>
</protein>
<dbReference type="InterPro" id="IPR031948">
    <property type="entry name" value="PliI"/>
</dbReference>
<evidence type="ECO:0008006" key="4">
    <source>
        <dbReference type="Google" id="ProtNLM"/>
    </source>
</evidence>
<evidence type="ECO:0000256" key="1">
    <source>
        <dbReference type="SAM" id="SignalP"/>
    </source>
</evidence>
<dbReference type="AlphaFoldDB" id="A0A6C1B3L4"/>
<reference evidence="2 3" key="1">
    <citation type="submission" date="2020-02" db="EMBL/GenBank/DDBJ databases">
        <title>Nitrogenibacter mangrovi gen. nov., sp. nov. isolated from mangrove sediment, a denitrifying betaproteobacterium.</title>
        <authorList>
            <person name="Liao H."/>
            <person name="Tian Y."/>
        </authorList>
    </citation>
    <scope>NUCLEOTIDE SEQUENCE [LARGE SCALE GENOMIC DNA]</scope>
    <source>
        <strain evidence="2 3">M9-3-2</strain>
    </source>
</reference>
<organism evidence="2 3">
    <name type="scientific">Nitrogeniibacter mangrovi</name>
    <dbReference type="NCBI Taxonomy" id="2016596"/>
    <lineage>
        <taxon>Bacteria</taxon>
        <taxon>Pseudomonadati</taxon>
        <taxon>Pseudomonadota</taxon>
        <taxon>Betaproteobacteria</taxon>
        <taxon>Rhodocyclales</taxon>
        <taxon>Zoogloeaceae</taxon>
        <taxon>Nitrogeniibacter</taxon>
    </lineage>
</organism>
<feature type="signal peptide" evidence="1">
    <location>
        <begin position="1"/>
        <end position="18"/>
    </location>
</feature>
<dbReference type="KEGG" id="azq:G3580_07925"/>
<dbReference type="Gene3D" id="2.40.128.460">
    <property type="entry name" value="Periplasmic lysozyme inhibitor of I-type lysozyme"/>
    <property type="match status" value="1"/>
</dbReference>
<dbReference type="InterPro" id="IPR038643">
    <property type="entry name" value="PliI_sf"/>
</dbReference>
<keyword evidence="1" id="KW-0732">Signal</keyword>
<proteinExistence type="predicted"/>
<evidence type="ECO:0000313" key="2">
    <source>
        <dbReference type="EMBL" id="QID17579.1"/>
    </source>
</evidence>
<dbReference type="Pfam" id="PF16743">
    <property type="entry name" value="PliI"/>
    <property type="match status" value="1"/>
</dbReference>
<dbReference type="Proteomes" id="UP000501991">
    <property type="component" value="Chromosome"/>
</dbReference>
<dbReference type="RefSeq" id="WP_173764742.1">
    <property type="nucleotide sequence ID" value="NZ_CP048836.1"/>
</dbReference>